<protein>
    <submittedName>
        <fullName evidence="2">Putative peptidase M1, membrane alanine aminopeptidase</fullName>
    </submittedName>
</protein>
<keyword evidence="3" id="KW-1185">Reference proteome</keyword>
<dbReference type="Gene3D" id="2.60.40.1730">
    <property type="entry name" value="tricorn interacting facor f3 domain"/>
    <property type="match status" value="1"/>
</dbReference>
<gene>
    <name evidence="2" type="ORF">RchiOBHm_Chr4g0390581</name>
</gene>
<reference evidence="2 3" key="1">
    <citation type="journal article" date="2018" name="Nat. Genet.">
        <title>The Rosa genome provides new insights in the design of modern roses.</title>
        <authorList>
            <person name="Bendahmane M."/>
        </authorList>
    </citation>
    <scope>NUCLEOTIDE SEQUENCE [LARGE SCALE GENOMIC DNA]</scope>
    <source>
        <strain evidence="3">cv. Old Blush</strain>
    </source>
</reference>
<dbReference type="EMBL" id="PDCK01000042">
    <property type="protein sequence ID" value="PRQ36357.1"/>
    <property type="molecule type" value="Genomic_DNA"/>
</dbReference>
<keyword evidence="2" id="KW-0378">Hydrolase</keyword>
<keyword evidence="1" id="KW-1133">Transmembrane helix</keyword>
<keyword evidence="2" id="KW-0031">Aminopeptidase</keyword>
<keyword evidence="1" id="KW-0812">Transmembrane</keyword>
<dbReference type="InterPro" id="IPR042097">
    <property type="entry name" value="Aminopeptidase_N-like_N_sf"/>
</dbReference>
<dbReference type="PANTHER" id="PTHR33137">
    <property type="entry name" value="MEDIATOR OF RNA POLYMERASE II TRANSCRIPTION SUBUNIT 15A-RELATED"/>
    <property type="match status" value="1"/>
</dbReference>
<accession>A0A2P6QQD2</accession>
<sequence length="314" mass="34753">MLGQAELSAFASDIGSIVCMIDRMSGPDNVQRSRAAIGDLADMTDFHLQERYFAWQETTVGTRIMKRHRSMPISYGASENSSINDSLSHLSDMENLDLDSPTISYSKRRRLEVNHLLEEITAINQQLIDTVLDIRDGETIPSVASAPILDGEGTIIRCSFIVVAVAPNLKSECVLAPMPLRLLVLANYPLCSPIFMDKLKVEVSVYLMLITTFLIALGFYILGGIRFNLGSHVHQNEGDVDIALSNMPIINEKFDGDVKTLYFEESPIMSTYLVAIVVGLFDHIEDTTSDGVKVRAYCPIGKSDKRGVCFKCCC</sequence>
<name>A0A2P6QQD2_ROSCH</name>
<dbReference type="SUPFAM" id="SSF63737">
    <property type="entry name" value="Leukotriene A4 hydrolase N-terminal domain"/>
    <property type="match status" value="1"/>
</dbReference>
<dbReference type="InterPro" id="IPR044661">
    <property type="entry name" value="MED15a/b/c-like"/>
</dbReference>
<dbReference type="PANTHER" id="PTHR33137:SF4">
    <property type="entry name" value="MEDIATOR OF RNA POLYMERASE II TRANSCRIPTION SUBUNIT 15A-RELATED"/>
    <property type="match status" value="1"/>
</dbReference>
<keyword evidence="2" id="KW-0645">Protease</keyword>
<proteinExistence type="predicted"/>
<dbReference type="GO" id="GO:0003713">
    <property type="term" value="F:transcription coactivator activity"/>
    <property type="evidence" value="ECO:0007669"/>
    <property type="project" value="InterPro"/>
</dbReference>
<organism evidence="2 3">
    <name type="scientific">Rosa chinensis</name>
    <name type="common">China rose</name>
    <dbReference type="NCBI Taxonomy" id="74649"/>
    <lineage>
        <taxon>Eukaryota</taxon>
        <taxon>Viridiplantae</taxon>
        <taxon>Streptophyta</taxon>
        <taxon>Embryophyta</taxon>
        <taxon>Tracheophyta</taxon>
        <taxon>Spermatophyta</taxon>
        <taxon>Magnoliopsida</taxon>
        <taxon>eudicotyledons</taxon>
        <taxon>Gunneridae</taxon>
        <taxon>Pentapetalae</taxon>
        <taxon>rosids</taxon>
        <taxon>fabids</taxon>
        <taxon>Rosales</taxon>
        <taxon>Rosaceae</taxon>
        <taxon>Rosoideae</taxon>
        <taxon>Rosoideae incertae sedis</taxon>
        <taxon>Rosa</taxon>
    </lineage>
</organism>
<evidence type="ECO:0000313" key="2">
    <source>
        <dbReference type="EMBL" id="PRQ36357.1"/>
    </source>
</evidence>
<evidence type="ECO:0000313" key="3">
    <source>
        <dbReference type="Proteomes" id="UP000238479"/>
    </source>
</evidence>
<evidence type="ECO:0000256" key="1">
    <source>
        <dbReference type="SAM" id="Phobius"/>
    </source>
</evidence>
<dbReference type="Proteomes" id="UP000238479">
    <property type="component" value="Chromosome 4"/>
</dbReference>
<feature type="transmembrane region" description="Helical" evidence="1">
    <location>
        <begin position="203"/>
        <end position="222"/>
    </location>
</feature>
<dbReference type="Gramene" id="PRQ36357">
    <property type="protein sequence ID" value="PRQ36357"/>
    <property type="gene ID" value="RchiOBHm_Chr4g0390581"/>
</dbReference>
<dbReference type="GO" id="GO:0004177">
    <property type="term" value="F:aminopeptidase activity"/>
    <property type="evidence" value="ECO:0007669"/>
    <property type="project" value="UniProtKB-KW"/>
</dbReference>
<dbReference type="AlphaFoldDB" id="A0A2P6QQD2"/>
<keyword evidence="1" id="KW-0472">Membrane</keyword>
<dbReference type="GO" id="GO:0031490">
    <property type="term" value="F:chromatin DNA binding"/>
    <property type="evidence" value="ECO:0007669"/>
    <property type="project" value="InterPro"/>
</dbReference>
<comment type="caution">
    <text evidence="2">The sequence shown here is derived from an EMBL/GenBank/DDBJ whole genome shotgun (WGS) entry which is preliminary data.</text>
</comment>